<dbReference type="EMBL" id="GBRH01269262">
    <property type="protein sequence ID" value="JAD28633.1"/>
    <property type="molecule type" value="Transcribed_RNA"/>
</dbReference>
<protein>
    <submittedName>
        <fullName evidence="1">Uncharacterized protein</fullName>
    </submittedName>
</protein>
<proteinExistence type="predicted"/>
<organism evidence="1">
    <name type="scientific">Arundo donax</name>
    <name type="common">Giant reed</name>
    <name type="synonym">Donax arundinaceus</name>
    <dbReference type="NCBI Taxonomy" id="35708"/>
    <lineage>
        <taxon>Eukaryota</taxon>
        <taxon>Viridiplantae</taxon>
        <taxon>Streptophyta</taxon>
        <taxon>Embryophyta</taxon>
        <taxon>Tracheophyta</taxon>
        <taxon>Spermatophyta</taxon>
        <taxon>Magnoliopsida</taxon>
        <taxon>Liliopsida</taxon>
        <taxon>Poales</taxon>
        <taxon>Poaceae</taxon>
        <taxon>PACMAD clade</taxon>
        <taxon>Arundinoideae</taxon>
        <taxon>Arundineae</taxon>
        <taxon>Arundo</taxon>
    </lineage>
</organism>
<evidence type="ECO:0000313" key="1">
    <source>
        <dbReference type="EMBL" id="JAD28633.1"/>
    </source>
</evidence>
<accession>A0A0A8YT68</accession>
<sequence length="17" mass="1778">MPPLSGQPCLVSHIALD</sequence>
<dbReference type="AlphaFoldDB" id="A0A0A8YT68"/>
<reference evidence="1" key="1">
    <citation type="submission" date="2014-09" db="EMBL/GenBank/DDBJ databases">
        <authorList>
            <person name="Magalhaes I.L.F."/>
            <person name="Oliveira U."/>
            <person name="Santos F.R."/>
            <person name="Vidigal T.H.D.A."/>
            <person name="Brescovit A.D."/>
            <person name="Santos A.J."/>
        </authorList>
    </citation>
    <scope>NUCLEOTIDE SEQUENCE</scope>
    <source>
        <tissue evidence="1">Shoot tissue taken approximately 20 cm above the soil surface</tissue>
    </source>
</reference>
<reference evidence="1" key="2">
    <citation type="journal article" date="2015" name="Data Brief">
        <title>Shoot transcriptome of the giant reed, Arundo donax.</title>
        <authorList>
            <person name="Barrero R.A."/>
            <person name="Guerrero F.D."/>
            <person name="Moolhuijzen P."/>
            <person name="Goolsby J.A."/>
            <person name="Tidwell J."/>
            <person name="Bellgard S.E."/>
            <person name="Bellgard M.I."/>
        </authorList>
    </citation>
    <scope>NUCLEOTIDE SEQUENCE</scope>
    <source>
        <tissue evidence="1">Shoot tissue taken approximately 20 cm above the soil surface</tissue>
    </source>
</reference>
<name>A0A0A8YT68_ARUDO</name>